<reference evidence="1 2" key="1">
    <citation type="submission" date="2018-09" db="EMBL/GenBank/DDBJ databases">
        <title>Yersinia kristensenii subsp. rochesterensis subsp. nov., Isolated from Human Feces.</title>
        <authorList>
            <person name="Cunningham S.A."/>
            <person name="Jeraldo P."/>
            <person name="Patel R."/>
        </authorList>
    </citation>
    <scope>NUCLEOTIDE SEQUENCE [LARGE SCALE GENOMIC DNA]</scope>
    <source>
        <strain evidence="1 2">ATCC BAA-2637</strain>
    </source>
</reference>
<gene>
    <name evidence="1" type="ORF">DXZ79_08880</name>
</gene>
<name>A0A8D4SRQ4_9GAMM</name>
<dbReference type="Proteomes" id="UP000265864">
    <property type="component" value="Chromosome"/>
</dbReference>
<organism evidence="1 2">
    <name type="scientific">Yersinia rochesterensis</name>
    <dbReference type="NCBI Taxonomy" id="1604335"/>
    <lineage>
        <taxon>Bacteria</taxon>
        <taxon>Pseudomonadati</taxon>
        <taxon>Pseudomonadota</taxon>
        <taxon>Gammaproteobacteria</taxon>
        <taxon>Enterobacterales</taxon>
        <taxon>Yersiniaceae</taxon>
        <taxon>Yersinia</taxon>
    </lineage>
</organism>
<dbReference type="RefSeq" id="WP_120011218.1">
    <property type="nucleotide sequence ID" value="NZ_CP032482.1"/>
</dbReference>
<protein>
    <submittedName>
        <fullName evidence="1">Uncharacterized protein</fullName>
    </submittedName>
</protein>
<dbReference type="AlphaFoldDB" id="A0A8D4SRQ4"/>
<evidence type="ECO:0000313" key="2">
    <source>
        <dbReference type="Proteomes" id="UP000265864"/>
    </source>
</evidence>
<evidence type="ECO:0000313" key="1">
    <source>
        <dbReference type="EMBL" id="AYD43804.1"/>
    </source>
</evidence>
<accession>A0A8D4SRQ4</accession>
<dbReference type="GeneID" id="82550886"/>
<dbReference type="EMBL" id="CP032482">
    <property type="protein sequence ID" value="AYD43804.1"/>
    <property type="molecule type" value="Genomic_DNA"/>
</dbReference>
<proteinExistence type="predicted"/>
<sequence>MGRSTPQISSVSRACIFSYGLNNNVTVINPEYFGVNITDDPSYIRYVHNMASGNAISIIGGYISNAALFGLTRAKFNLFRSLNTRNILTDDFPSGYAPTGADVATHTAWQTKVTNGGDGRVALDAPSGYKILDFTALVIGSTTSSPMGLGVLSSTDTQIQLQSNAGGVTVQYKLTIQITK</sequence>